<keyword evidence="1" id="KW-0808">Transferase</keyword>
<name>A0A433WK73_9BACT</name>
<dbReference type="InterPro" id="IPR050640">
    <property type="entry name" value="Bact_2-comp_sensor_kinase"/>
</dbReference>
<dbReference type="EMBL" id="RIAR02000001">
    <property type="protein sequence ID" value="NSL89369.1"/>
    <property type="molecule type" value="Genomic_DNA"/>
</dbReference>
<reference evidence="1" key="1">
    <citation type="submission" date="2020-05" db="EMBL/GenBank/DDBJ databases">
        <title>Chitinophaga laudate sp. nov., isolated from a tropical peat swamp.</title>
        <authorList>
            <person name="Goh C.B.S."/>
            <person name="Lee M.S."/>
            <person name="Parimannan S."/>
            <person name="Pasbakhsh P."/>
            <person name="Yule C.M."/>
            <person name="Rajandas H."/>
            <person name="Loke S."/>
            <person name="Croft L."/>
            <person name="Tan J.B.L."/>
        </authorList>
    </citation>
    <scope>NUCLEOTIDE SEQUENCE</scope>
    <source>
        <strain evidence="1">Mgbs1</strain>
    </source>
</reference>
<dbReference type="Proteomes" id="UP000281028">
    <property type="component" value="Unassembled WGS sequence"/>
</dbReference>
<sequence>MVQHYNEIVLAAGWQYWLFFLLSLIALVAFFILRERRIKRASAKEITIHHTLINLELHAFQAHMDPHFIFNSLNAIHHYILTTSTDMASLYLTRFARLMRLMIGNFNKEWVTLQEDLEALELYIQLEQLRFDNQFTYQVRMVPGVNQQFTLIPPLIIQPYVQYAIWNRLLLRPQQGGGRLIINIEKAENRLFIQIEDNGIEDNGTLAEIPGDTTGRQSAGVDIAAERLYMMSEKYHMQASIKTQQLFDEQRNPNGNRLTISMQYIPARQSLAV</sequence>
<evidence type="ECO:0000313" key="2">
    <source>
        <dbReference type="Proteomes" id="UP000281028"/>
    </source>
</evidence>
<dbReference type="GO" id="GO:0000155">
    <property type="term" value="F:phosphorelay sensor kinase activity"/>
    <property type="evidence" value="ECO:0007669"/>
    <property type="project" value="InterPro"/>
</dbReference>
<dbReference type="PANTHER" id="PTHR34220:SF7">
    <property type="entry name" value="SENSOR HISTIDINE KINASE YPDA"/>
    <property type="match status" value="1"/>
</dbReference>
<comment type="caution">
    <text evidence="1">The sequence shown here is derived from an EMBL/GenBank/DDBJ whole genome shotgun (WGS) entry which is preliminary data.</text>
</comment>
<dbReference type="InterPro" id="IPR010559">
    <property type="entry name" value="Sig_transdc_His_kin_internal"/>
</dbReference>
<accession>A0A433WK73</accession>
<proteinExistence type="predicted"/>
<dbReference type="AlphaFoldDB" id="A0A433WK73"/>
<keyword evidence="2" id="KW-1185">Reference proteome</keyword>
<dbReference type="GO" id="GO:0016020">
    <property type="term" value="C:membrane"/>
    <property type="evidence" value="ECO:0007669"/>
    <property type="project" value="InterPro"/>
</dbReference>
<dbReference type="PANTHER" id="PTHR34220">
    <property type="entry name" value="SENSOR HISTIDINE KINASE YPDA"/>
    <property type="match status" value="1"/>
</dbReference>
<keyword evidence="1" id="KW-0418">Kinase</keyword>
<evidence type="ECO:0000313" key="1">
    <source>
        <dbReference type="EMBL" id="NSL89369.1"/>
    </source>
</evidence>
<gene>
    <name evidence="1" type="ORF">ECE50_021185</name>
</gene>
<dbReference type="Pfam" id="PF06580">
    <property type="entry name" value="His_kinase"/>
    <property type="match status" value="1"/>
</dbReference>
<dbReference type="OrthoDB" id="607947at2"/>
<organism evidence="1 2">
    <name type="scientific">Chitinophaga solisilvae</name>
    <dbReference type="NCBI Taxonomy" id="1233460"/>
    <lineage>
        <taxon>Bacteria</taxon>
        <taxon>Pseudomonadati</taxon>
        <taxon>Bacteroidota</taxon>
        <taxon>Chitinophagia</taxon>
        <taxon>Chitinophagales</taxon>
        <taxon>Chitinophagaceae</taxon>
        <taxon>Chitinophaga</taxon>
    </lineage>
</organism>
<dbReference type="RefSeq" id="WP_127037512.1">
    <property type="nucleotide sequence ID" value="NZ_JAABOK010000003.1"/>
</dbReference>
<protein>
    <submittedName>
        <fullName evidence="1">Histidine kinase</fullName>
    </submittedName>
</protein>